<keyword evidence="3" id="KW-1185">Reference proteome</keyword>
<feature type="region of interest" description="Disordered" evidence="1">
    <location>
        <begin position="1"/>
        <end position="49"/>
    </location>
</feature>
<evidence type="ECO:0000313" key="2">
    <source>
        <dbReference type="EMBL" id="KAJ8333085.1"/>
    </source>
</evidence>
<evidence type="ECO:0000313" key="3">
    <source>
        <dbReference type="Proteomes" id="UP001152622"/>
    </source>
</evidence>
<gene>
    <name evidence="2" type="ORF">SKAU_G00419810</name>
</gene>
<reference evidence="2" key="1">
    <citation type="journal article" date="2023" name="Science">
        <title>Genome structures resolve the early diversification of teleost fishes.</title>
        <authorList>
            <person name="Parey E."/>
            <person name="Louis A."/>
            <person name="Montfort J."/>
            <person name="Bouchez O."/>
            <person name="Roques C."/>
            <person name="Iampietro C."/>
            <person name="Lluch J."/>
            <person name="Castinel A."/>
            <person name="Donnadieu C."/>
            <person name="Desvignes T."/>
            <person name="Floi Bucao C."/>
            <person name="Jouanno E."/>
            <person name="Wen M."/>
            <person name="Mejri S."/>
            <person name="Dirks R."/>
            <person name="Jansen H."/>
            <person name="Henkel C."/>
            <person name="Chen W.J."/>
            <person name="Zahm M."/>
            <person name="Cabau C."/>
            <person name="Klopp C."/>
            <person name="Thompson A.W."/>
            <person name="Robinson-Rechavi M."/>
            <person name="Braasch I."/>
            <person name="Lecointre G."/>
            <person name="Bobe J."/>
            <person name="Postlethwait J.H."/>
            <person name="Berthelot C."/>
            <person name="Roest Crollius H."/>
            <person name="Guiguen Y."/>
        </authorList>
    </citation>
    <scope>NUCLEOTIDE SEQUENCE</scope>
    <source>
        <strain evidence="2">WJC10195</strain>
    </source>
</reference>
<evidence type="ECO:0000256" key="1">
    <source>
        <dbReference type="SAM" id="MobiDB-lite"/>
    </source>
</evidence>
<comment type="caution">
    <text evidence="2">The sequence shown here is derived from an EMBL/GenBank/DDBJ whole genome shotgun (WGS) entry which is preliminary data.</text>
</comment>
<feature type="region of interest" description="Disordered" evidence="1">
    <location>
        <begin position="79"/>
        <end position="99"/>
    </location>
</feature>
<name>A0A9Q1E6L3_SYNKA</name>
<dbReference type="Proteomes" id="UP001152622">
    <property type="component" value="Chromosome 24"/>
</dbReference>
<organism evidence="2 3">
    <name type="scientific">Synaphobranchus kaupii</name>
    <name type="common">Kaup's arrowtooth eel</name>
    <dbReference type="NCBI Taxonomy" id="118154"/>
    <lineage>
        <taxon>Eukaryota</taxon>
        <taxon>Metazoa</taxon>
        <taxon>Chordata</taxon>
        <taxon>Craniata</taxon>
        <taxon>Vertebrata</taxon>
        <taxon>Euteleostomi</taxon>
        <taxon>Actinopterygii</taxon>
        <taxon>Neopterygii</taxon>
        <taxon>Teleostei</taxon>
        <taxon>Anguilliformes</taxon>
        <taxon>Synaphobranchidae</taxon>
        <taxon>Synaphobranchus</taxon>
    </lineage>
</organism>
<feature type="compositionally biased region" description="Polar residues" evidence="1">
    <location>
        <begin position="29"/>
        <end position="49"/>
    </location>
</feature>
<accession>A0A9Q1E6L3</accession>
<dbReference type="EMBL" id="JAINUF010000024">
    <property type="protein sequence ID" value="KAJ8333085.1"/>
    <property type="molecule type" value="Genomic_DNA"/>
</dbReference>
<protein>
    <submittedName>
        <fullName evidence="2">Uncharacterized protein</fullName>
    </submittedName>
</protein>
<sequence length="99" mass="10276">MPIGTQLRAAEQGWQAAAKLPTGEEEGGSTLTPPLSGSGASSTARRLPTSSPAYRFEQVVFVVQSGPLATVTFAPPLCDPRGRSKKNARSGLCNSRTGC</sequence>
<dbReference type="AlphaFoldDB" id="A0A9Q1E6L3"/>
<proteinExistence type="predicted"/>